<protein>
    <submittedName>
        <fullName evidence="3">Uncharacterized protein</fullName>
    </submittedName>
</protein>
<feature type="compositionally biased region" description="Basic and acidic residues" evidence="2">
    <location>
        <begin position="493"/>
        <end position="505"/>
    </location>
</feature>
<feature type="region of interest" description="Disordered" evidence="2">
    <location>
        <begin position="1"/>
        <end position="26"/>
    </location>
</feature>
<keyword evidence="1" id="KW-0175">Coiled coil</keyword>
<feature type="coiled-coil region" evidence="1">
    <location>
        <begin position="534"/>
        <end position="561"/>
    </location>
</feature>
<feature type="compositionally biased region" description="Polar residues" evidence="2">
    <location>
        <begin position="695"/>
        <end position="707"/>
    </location>
</feature>
<accession>A0AAV5VAW1</accession>
<evidence type="ECO:0000256" key="1">
    <source>
        <dbReference type="SAM" id="Coils"/>
    </source>
</evidence>
<dbReference type="Proteomes" id="UP001432322">
    <property type="component" value="Unassembled WGS sequence"/>
</dbReference>
<gene>
    <name evidence="3" type="ORF">PFISCL1PPCAC_6654</name>
</gene>
<feature type="compositionally biased region" description="Basic and acidic residues" evidence="2">
    <location>
        <begin position="96"/>
        <end position="107"/>
    </location>
</feature>
<feature type="non-terminal residue" evidence="3">
    <location>
        <position position="1"/>
    </location>
</feature>
<evidence type="ECO:0000313" key="3">
    <source>
        <dbReference type="EMBL" id="GMT15357.1"/>
    </source>
</evidence>
<evidence type="ECO:0000313" key="4">
    <source>
        <dbReference type="Proteomes" id="UP001432322"/>
    </source>
</evidence>
<feature type="region of interest" description="Disordered" evidence="2">
    <location>
        <begin position="493"/>
        <end position="527"/>
    </location>
</feature>
<feature type="region of interest" description="Disordered" evidence="2">
    <location>
        <begin position="78"/>
        <end position="107"/>
    </location>
</feature>
<feature type="region of interest" description="Disordered" evidence="2">
    <location>
        <begin position="199"/>
        <end position="260"/>
    </location>
</feature>
<dbReference type="EMBL" id="BTSY01000002">
    <property type="protein sequence ID" value="GMT15357.1"/>
    <property type="molecule type" value="Genomic_DNA"/>
</dbReference>
<dbReference type="AlphaFoldDB" id="A0AAV5VAW1"/>
<comment type="caution">
    <text evidence="3">The sequence shown here is derived from an EMBL/GenBank/DDBJ whole genome shotgun (WGS) entry which is preliminary data.</text>
</comment>
<organism evidence="3 4">
    <name type="scientific">Pristionchus fissidentatus</name>
    <dbReference type="NCBI Taxonomy" id="1538716"/>
    <lineage>
        <taxon>Eukaryota</taxon>
        <taxon>Metazoa</taxon>
        <taxon>Ecdysozoa</taxon>
        <taxon>Nematoda</taxon>
        <taxon>Chromadorea</taxon>
        <taxon>Rhabditida</taxon>
        <taxon>Rhabditina</taxon>
        <taxon>Diplogasteromorpha</taxon>
        <taxon>Diplogasteroidea</taxon>
        <taxon>Neodiplogasteridae</taxon>
        <taxon>Pristionchus</taxon>
    </lineage>
</organism>
<feature type="region of interest" description="Disordered" evidence="2">
    <location>
        <begin position="642"/>
        <end position="733"/>
    </location>
</feature>
<keyword evidence="4" id="KW-1185">Reference proteome</keyword>
<name>A0AAV5VAW1_9BILA</name>
<evidence type="ECO:0000256" key="2">
    <source>
        <dbReference type="SAM" id="MobiDB-lite"/>
    </source>
</evidence>
<feature type="compositionally biased region" description="Basic and acidic residues" evidence="2">
    <location>
        <begin position="723"/>
        <end position="733"/>
    </location>
</feature>
<feature type="compositionally biased region" description="Basic and acidic residues" evidence="2">
    <location>
        <begin position="211"/>
        <end position="243"/>
    </location>
</feature>
<sequence length="733" mass="83752">IGRSMAEDTVDEGGMLQIDSDDSPMQQLQAEVDAAMEEADQLRKRNAALQETADLAKSRVEELLEEIDYLKQAHKDMEEERKMEITGLQTQLAAEQKSRSDEKRDTELARLQSRVVELESDLMKVKATADKELPDFEDREREMSELRAEVALLEEEADMVKQAAKSLDEKRRVEIAEMKEQLTKMSIQLDAASKEIVNTEKAGQSASLEQVAREAELRKELEEEREANRKLNDEKNAEAEEHKRKLSKMRKERREMEKDMERLDERRMMLEEQLDDWTTDLNCGGRMIKLEDEEPRLVIDEQQKVDELVSEVDRLTADNQQMNEARLADYIALANRLEEVFNECEMIKEINRRLQEKNEKGAEKVKEAECRARKAEDDRVAALVNAMGTKTKKNQDAAVKWAELERSNAEAKERNKMLEDSLNASFARFDDCNNQKTNALTELTVYQMKCAVLEREQVELNKKSEELIQDLLRSTQRLEEKEKELELVRQKMRTNKERSEEEEKTLSLGKKRRRMMEAVTSSSQNRSIASQTEVLMMNNKSEGLKKENADLRKRVMMLEAESSRALVAVGNGADDDFSREALLAENARLRMMIDWYTGTWSPKEEHVVKQSPSSLSVPSQLPRAASSAPVRTRFLQRTTICHDAPQPVRPPPSHAPSAPALGRAPPTPGRVMQMARIPRLPAPPMRPALEAPPSQGRSMLSSGNMNRGKTPLPPPPPAAPKLNWKDPAPKRLY</sequence>
<proteinExistence type="predicted"/>
<reference evidence="3" key="1">
    <citation type="submission" date="2023-10" db="EMBL/GenBank/DDBJ databases">
        <title>Genome assembly of Pristionchus species.</title>
        <authorList>
            <person name="Yoshida K."/>
            <person name="Sommer R.J."/>
        </authorList>
    </citation>
    <scope>NUCLEOTIDE SEQUENCE</scope>
    <source>
        <strain evidence="3">RS5133</strain>
    </source>
</reference>